<dbReference type="Proteomes" id="UP000829685">
    <property type="component" value="Unassembled WGS sequence"/>
</dbReference>
<proteinExistence type="inferred from homology"/>
<dbReference type="PANTHER" id="PTHR48022">
    <property type="entry name" value="PLASTIDIC GLUCOSE TRANSPORTER 4"/>
    <property type="match status" value="1"/>
</dbReference>
<gene>
    <name evidence="10" type="ORF">JX265_009165</name>
</gene>
<evidence type="ECO:0000256" key="3">
    <source>
        <dbReference type="ARBA" id="ARBA00022448"/>
    </source>
</evidence>
<feature type="transmembrane region" description="Helical" evidence="8">
    <location>
        <begin position="410"/>
        <end position="432"/>
    </location>
</feature>
<dbReference type="InterPro" id="IPR005829">
    <property type="entry name" value="Sugar_transporter_CS"/>
</dbReference>
<evidence type="ECO:0000313" key="10">
    <source>
        <dbReference type="EMBL" id="KAI1862451.1"/>
    </source>
</evidence>
<keyword evidence="4 8" id="KW-0812">Transmembrane</keyword>
<dbReference type="EMBL" id="JAFIMR010000027">
    <property type="protein sequence ID" value="KAI1862451.1"/>
    <property type="molecule type" value="Genomic_DNA"/>
</dbReference>
<dbReference type="InterPro" id="IPR050360">
    <property type="entry name" value="MFS_Sugar_Transporters"/>
</dbReference>
<feature type="transmembrane region" description="Helical" evidence="8">
    <location>
        <begin position="375"/>
        <end position="398"/>
    </location>
</feature>
<sequence length="531" mass="57629">MALLNNLKETPLFREMTPRLFMVFSFMSTGAINFGFDNGWWSCVLPLNQFIAYYGPPGATALPSSWQSAGSGTGNAGLVIGCCIAGAIGRRIGRRWSIVLLVAIALVGMIVQNAIQSFWAVMAGRMINSISMGIEANVVPTFMAELSPPAIRGSLVNFYQWWQVVGVLLSTATVYGCSKAYTDQWAFRVVMLAQCFIPLILLFFVYFLPESPRWLLSKRRRNDALQSLRFIRHGSGATESNLNAELDLIMLSIEEQETNHNATSYADCFRGSNGRRTFIAAGCQVLQQLQGNSFASSYSVLYLKQLGISDTLQANTARIGCAVAGAAVAFVAADSLGRRPLMLGCAVVMWAGMWTSSGLSSFWPGAITDAPAQGALAAILVWTAASTLGWGSCTWMVTTEIPTSQLREKTVGISTALSFTVVLLVSFINPFVQSEPGNLQQRVGFVYGSFSILAIIFVYFLVPEMRGRSLEELDELFQAGIPARRFRQAKAQGIGAQITMIQDRTQPSSGIKVVESEELGDGDHGGIPSAK</sequence>
<evidence type="ECO:0000256" key="4">
    <source>
        <dbReference type="ARBA" id="ARBA00022692"/>
    </source>
</evidence>
<evidence type="ECO:0000256" key="6">
    <source>
        <dbReference type="ARBA" id="ARBA00023136"/>
    </source>
</evidence>
<evidence type="ECO:0000256" key="7">
    <source>
        <dbReference type="RuleBase" id="RU003346"/>
    </source>
</evidence>
<dbReference type="InterPro" id="IPR036259">
    <property type="entry name" value="MFS_trans_sf"/>
</dbReference>
<dbReference type="PROSITE" id="PS00216">
    <property type="entry name" value="SUGAR_TRANSPORT_1"/>
    <property type="match status" value="1"/>
</dbReference>
<evidence type="ECO:0000256" key="2">
    <source>
        <dbReference type="ARBA" id="ARBA00010992"/>
    </source>
</evidence>
<evidence type="ECO:0000313" key="11">
    <source>
        <dbReference type="Proteomes" id="UP000829685"/>
    </source>
</evidence>
<accession>A0A9P9WGT4</accession>
<keyword evidence="3 7" id="KW-0813">Transport</keyword>
<protein>
    <recommendedName>
        <fullName evidence="9">Major facilitator superfamily (MFS) profile domain-containing protein</fullName>
    </recommendedName>
</protein>
<dbReference type="InterPro" id="IPR003663">
    <property type="entry name" value="Sugar/inositol_transpt"/>
</dbReference>
<dbReference type="InterPro" id="IPR020846">
    <property type="entry name" value="MFS_dom"/>
</dbReference>
<dbReference type="PROSITE" id="PS50850">
    <property type="entry name" value="MFS"/>
    <property type="match status" value="1"/>
</dbReference>
<comment type="caution">
    <text evidence="10">The sequence shown here is derived from an EMBL/GenBank/DDBJ whole genome shotgun (WGS) entry which is preliminary data.</text>
</comment>
<evidence type="ECO:0000256" key="1">
    <source>
        <dbReference type="ARBA" id="ARBA00004141"/>
    </source>
</evidence>
<dbReference type="PANTHER" id="PTHR48022:SF2">
    <property type="entry name" value="PLASTIDIC GLUCOSE TRANSPORTER 4"/>
    <property type="match status" value="1"/>
</dbReference>
<feature type="transmembrane region" description="Helical" evidence="8">
    <location>
        <begin position="189"/>
        <end position="208"/>
    </location>
</feature>
<dbReference type="InterPro" id="IPR005828">
    <property type="entry name" value="MFS_sugar_transport-like"/>
</dbReference>
<keyword evidence="6 8" id="KW-0472">Membrane</keyword>
<feature type="domain" description="Major facilitator superfamily (MFS) profile" evidence="9">
    <location>
        <begin position="23"/>
        <end position="466"/>
    </location>
</feature>
<dbReference type="PRINTS" id="PR00171">
    <property type="entry name" value="SUGRTRNSPORT"/>
</dbReference>
<dbReference type="SUPFAM" id="SSF103473">
    <property type="entry name" value="MFS general substrate transporter"/>
    <property type="match status" value="1"/>
</dbReference>
<feature type="transmembrane region" description="Helical" evidence="8">
    <location>
        <begin position="96"/>
        <end position="115"/>
    </location>
</feature>
<feature type="transmembrane region" description="Helical" evidence="8">
    <location>
        <begin position="316"/>
        <end position="333"/>
    </location>
</feature>
<dbReference type="Pfam" id="PF00083">
    <property type="entry name" value="Sugar_tr"/>
    <property type="match status" value="1"/>
</dbReference>
<evidence type="ECO:0000256" key="8">
    <source>
        <dbReference type="SAM" id="Phobius"/>
    </source>
</evidence>
<reference evidence="10" key="1">
    <citation type="submission" date="2021-03" db="EMBL/GenBank/DDBJ databases">
        <title>Revisited historic fungal species revealed as producer of novel bioactive compounds through whole genome sequencing and comparative genomics.</title>
        <authorList>
            <person name="Vignolle G.A."/>
            <person name="Hochenegger N."/>
            <person name="Mach R.L."/>
            <person name="Mach-Aigner A.R."/>
            <person name="Javad Rahimi M."/>
            <person name="Salim K.A."/>
            <person name="Chan C.M."/>
            <person name="Lim L.B.L."/>
            <person name="Cai F."/>
            <person name="Druzhinina I.S."/>
            <person name="U'Ren J.M."/>
            <person name="Derntl C."/>
        </authorList>
    </citation>
    <scope>NUCLEOTIDE SEQUENCE</scope>
    <source>
        <strain evidence="10">TUCIM 5799</strain>
    </source>
</reference>
<comment type="subcellular location">
    <subcellularLocation>
        <location evidence="1">Membrane</location>
        <topology evidence="1">Multi-pass membrane protein</topology>
    </subcellularLocation>
</comment>
<dbReference type="Gene3D" id="1.20.1250.20">
    <property type="entry name" value="MFS general substrate transporter like domains"/>
    <property type="match status" value="1"/>
</dbReference>
<dbReference type="GO" id="GO:0016020">
    <property type="term" value="C:membrane"/>
    <property type="evidence" value="ECO:0007669"/>
    <property type="project" value="UniProtKB-SubCell"/>
</dbReference>
<dbReference type="NCBIfam" id="TIGR00879">
    <property type="entry name" value="SP"/>
    <property type="match status" value="1"/>
</dbReference>
<feature type="transmembrane region" description="Helical" evidence="8">
    <location>
        <begin position="72"/>
        <end position="89"/>
    </location>
</feature>
<feature type="transmembrane region" description="Helical" evidence="8">
    <location>
        <begin position="444"/>
        <end position="462"/>
    </location>
</feature>
<evidence type="ECO:0000256" key="5">
    <source>
        <dbReference type="ARBA" id="ARBA00022989"/>
    </source>
</evidence>
<feature type="transmembrane region" description="Helical" evidence="8">
    <location>
        <begin position="20"/>
        <end position="36"/>
    </location>
</feature>
<feature type="transmembrane region" description="Helical" evidence="8">
    <location>
        <begin position="340"/>
        <end position="363"/>
    </location>
</feature>
<name>A0A9P9WGT4_9PEZI</name>
<dbReference type="GO" id="GO:0005351">
    <property type="term" value="F:carbohydrate:proton symporter activity"/>
    <property type="evidence" value="ECO:0007669"/>
    <property type="project" value="TreeGrafter"/>
</dbReference>
<dbReference type="AlphaFoldDB" id="A0A9P9WGT4"/>
<organism evidence="10 11">
    <name type="scientific">Neoarthrinium moseri</name>
    <dbReference type="NCBI Taxonomy" id="1658444"/>
    <lineage>
        <taxon>Eukaryota</taxon>
        <taxon>Fungi</taxon>
        <taxon>Dikarya</taxon>
        <taxon>Ascomycota</taxon>
        <taxon>Pezizomycotina</taxon>
        <taxon>Sordariomycetes</taxon>
        <taxon>Xylariomycetidae</taxon>
        <taxon>Amphisphaeriales</taxon>
        <taxon>Apiosporaceae</taxon>
        <taxon>Neoarthrinium</taxon>
    </lineage>
</organism>
<comment type="similarity">
    <text evidence="2 7">Belongs to the major facilitator superfamily. Sugar transporter (TC 2.A.1.1) family.</text>
</comment>
<keyword evidence="5 8" id="KW-1133">Transmembrane helix</keyword>
<feature type="transmembrane region" description="Helical" evidence="8">
    <location>
        <begin position="158"/>
        <end position="177"/>
    </location>
</feature>
<keyword evidence="11" id="KW-1185">Reference proteome</keyword>
<evidence type="ECO:0000259" key="9">
    <source>
        <dbReference type="PROSITE" id="PS50850"/>
    </source>
</evidence>